<name>A0A2P5AVD2_PARAD</name>
<dbReference type="Proteomes" id="UP000237105">
    <property type="component" value="Unassembled WGS sequence"/>
</dbReference>
<reference evidence="3" key="1">
    <citation type="submission" date="2016-06" db="EMBL/GenBank/DDBJ databases">
        <title>Parallel loss of symbiosis genes in relatives of nitrogen-fixing non-legume Parasponia.</title>
        <authorList>
            <person name="Van Velzen R."/>
            <person name="Holmer R."/>
            <person name="Bu F."/>
            <person name="Rutten L."/>
            <person name="Van Zeijl A."/>
            <person name="Liu W."/>
            <person name="Santuari L."/>
            <person name="Cao Q."/>
            <person name="Sharma T."/>
            <person name="Shen D."/>
            <person name="Roswanjaya Y."/>
            <person name="Wardhani T."/>
            <person name="Kalhor M.S."/>
            <person name="Jansen J."/>
            <person name="Van den Hoogen J."/>
            <person name="Gungor B."/>
            <person name="Hartog M."/>
            <person name="Hontelez J."/>
            <person name="Verver J."/>
            <person name="Yang W.-C."/>
            <person name="Schijlen E."/>
            <person name="Repin R."/>
            <person name="Schilthuizen M."/>
            <person name="Schranz E."/>
            <person name="Heidstra R."/>
            <person name="Miyata K."/>
            <person name="Fedorova E."/>
            <person name="Kohlen W."/>
            <person name="Bisseling T."/>
            <person name="Smit S."/>
            <person name="Geurts R."/>
        </authorList>
    </citation>
    <scope>NUCLEOTIDE SEQUENCE [LARGE SCALE GENOMIC DNA]</scope>
    <source>
        <strain evidence="3">cv. WU1-14</strain>
    </source>
</reference>
<organism evidence="2 3">
    <name type="scientific">Parasponia andersonii</name>
    <name type="common">Sponia andersonii</name>
    <dbReference type="NCBI Taxonomy" id="3476"/>
    <lineage>
        <taxon>Eukaryota</taxon>
        <taxon>Viridiplantae</taxon>
        <taxon>Streptophyta</taxon>
        <taxon>Embryophyta</taxon>
        <taxon>Tracheophyta</taxon>
        <taxon>Spermatophyta</taxon>
        <taxon>Magnoliopsida</taxon>
        <taxon>eudicotyledons</taxon>
        <taxon>Gunneridae</taxon>
        <taxon>Pentapetalae</taxon>
        <taxon>rosids</taxon>
        <taxon>fabids</taxon>
        <taxon>Rosales</taxon>
        <taxon>Cannabaceae</taxon>
        <taxon>Parasponia</taxon>
    </lineage>
</organism>
<sequence>MAELRHSSSIGARASSSPMKCDEDSSPLLPAPNPTTSPAAATATARIVTVPSPPTSTPSAPFSPTILGLFRRAPGSRSS</sequence>
<feature type="region of interest" description="Disordered" evidence="1">
    <location>
        <begin position="1"/>
        <end position="79"/>
    </location>
</feature>
<evidence type="ECO:0000313" key="3">
    <source>
        <dbReference type="Proteomes" id="UP000237105"/>
    </source>
</evidence>
<dbReference type="AlphaFoldDB" id="A0A2P5AVD2"/>
<feature type="compositionally biased region" description="Low complexity" evidence="1">
    <location>
        <begin position="36"/>
        <end position="45"/>
    </location>
</feature>
<gene>
    <name evidence="2" type="ORF">PanWU01x14_297610</name>
</gene>
<proteinExistence type="predicted"/>
<dbReference type="EMBL" id="JXTB01000438">
    <property type="protein sequence ID" value="PON40441.1"/>
    <property type="molecule type" value="Genomic_DNA"/>
</dbReference>
<protein>
    <submittedName>
        <fullName evidence="2">Uncharacterized protein</fullName>
    </submittedName>
</protein>
<evidence type="ECO:0000256" key="1">
    <source>
        <dbReference type="SAM" id="MobiDB-lite"/>
    </source>
</evidence>
<feature type="compositionally biased region" description="Low complexity" evidence="1">
    <location>
        <begin position="7"/>
        <end position="17"/>
    </location>
</feature>
<accession>A0A2P5AVD2</accession>
<comment type="caution">
    <text evidence="2">The sequence shown here is derived from an EMBL/GenBank/DDBJ whole genome shotgun (WGS) entry which is preliminary data.</text>
</comment>
<evidence type="ECO:0000313" key="2">
    <source>
        <dbReference type="EMBL" id="PON40441.1"/>
    </source>
</evidence>
<keyword evidence="3" id="KW-1185">Reference proteome</keyword>